<keyword evidence="2" id="KW-1185">Reference proteome</keyword>
<dbReference type="EMBL" id="CM037624">
    <property type="protein sequence ID" value="KAH8010392.1"/>
    <property type="molecule type" value="Genomic_DNA"/>
</dbReference>
<reference evidence="1" key="1">
    <citation type="submission" date="2021-08" db="EMBL/GenBank/DDBJ databases">
        <title>The first chromosome-level gecko genome reveals the dynamic sex chromosomes of Neotropical dwarf geckos (Sphaerodactylidae: Sphaerodactylus).</title>
        <authorList>
            <person name="Pinto B.J."/>
            <person name="Keating S.E."/>
            <person name="Gamble T."/>
        </authorList>
    </citation>
    <scope>NUCLEOTIDE SEQUENCE</scope>
    <source>
        <strain evidence="1">TG3544</strain>
    </source>
</reference>
<evidence type="ECO:0000313" key="2">
    <source>
        <dbReference type="Proteomes" id="UP000827872"/>
    </source>
</evidence>
<evidence type="ECO:0000313" key="1">
    <source>
        <dbReference type="EMBL" id="KAH8010392.1"/>
    </source>
</evidence>
<dbReference type="Proteomes" id="UP000827872">
    <property type="component" value="Linkage Group LG11"/>
</dbReference>
<gene>
    <name evidence="1" type="ORF">K3G42_003387</name>
</gene>
<organism evidence="1 2">
    <name type="scientific">Sphaerodactylus townsendi</name>
    <dbReference type="NCBI Taxonomy" id="933632"/>
    <lineage>
        <taxon>Eukaryota</taxon>
        <taxon>Metazoa</taxon>
        <taxon>Chordata</taxon>
        <taxon>Craniata</taxon>
        <taxon>Vertebrata</taxon>
        <taxon>Euteleostomi</taxon>
        <taxon>Lepidosauria</taxon>
        <taxon>Squamata</taxon>
        <taxon>Bifurcata</taxon>
        <taxon>Gekkota</taxon>
        <taxon>Sphaerodactylidae</taxon>
        <taxon>Sphaerodactylus</taxon>
    </lineage>
</organism>
<name>A0ACB8FTR8_9SAUR</name>
<protein>
    <submittedName>
        <fullName evidence="1">Uncharacterized protein</fullName>
    </submittedName>
</protein>
<accession>A0ACB8FTR8</accession>
<comment type="caution">
    <text evidence="1">The sequence shown here is derived from an EMBL/GenBank/DDBJ whole genome shotgun (WGS) entry which is preliminary data.</text>
</comment>
<sequence length="109" mass="12054">MRVAQWPVGNQGLLYDRSWMVVNQNGVCITQKQEPRLCFVQPQIDLEINVMTIKAEVNLVVDDDPQMLQSLSGNERPLVSVHQEAVGLQAGQNLECVALHLGSRGGSNE</sequence>
<proteinExistence type="predicted"/>